<dbReference type="AlphaFoldDB" id="A0A2V2WBH5"/>
<dbReference type="EMBL" id="PRFC01000121">
    <property type="protein sequence ID" value="PWV05996.1"/>
    <property type="molecule type" value="Genomic_DNA"/>
</dbReference>
<dbReference type="VEuPathDB" id="TriTrypDB:TcCLB.509267.100"/>
<accession>A0A2V2WBH5</accession>
<dbReference type="VEuPathDB" id="TriTrypDB:TcCLB.510031.60"/>
<dbReference type="VEuPathDB" id="TriTrypDB:TcG_08776"/>
<gene>
    <name evidence="2" type="ORF">C3747_121g21</name>
</gene>
<dbReference type="PANTHER" id="PTHR11138">
    <property type="entry name" value="METHIONYL-TRNA FORMYLTRANSFERASE"/>
    <property type="match status" value="1"/>
</dbReference>
<comment type="caution">
    <text evidence="2">The sequence shown here is derived from an EMBL/GenBank/DDBJ whole genome shotgun (WGS) entry which is preliminary data.</text>
</comment>
<dbReference type="SMR" id="A0A2V2WBH5"/>
<proteinExistence type="predicted"/>
<dbReference type="VEuPathDB" id="TriTrypDB:TCSYLVIO_004069"/>
<evidence type="ECO:0000313" key="2">
    <source>
        <dbReference type="EMBL" id="PWV05996.1"/>
    </source>
</evidence>
<keyword evidence="2" id="KW-0808">Transferase</keyword>
<protein>
    <submittedName>
        <fullName evidence="2">Putative methionyl-tRNA formyltransferase</fullName>
    </submittedName>
</protein>
<dbReference type="PANTHER" id="PTHR11138:SF5">
    <property type="entry name" value="METHIONYL-TRNA FORMYLTRANSFERASE, MITOCHONDRIAL"/>
    <property type="match status" value="1"/>
</dbReference>
<dbReference type="GO" id="GO:0005739">
    <property type="term" value="C:mitochondrion"/>
    <property type="evidence" value="ECO:0007669"/>
    <property type="project" value="TreeGrafter"/>
</dbReference>
<dbReference type="VEuPathDB" id="TriTrypDB:C3747_121g21"/>
<dbReference type="Gene3D" id="3.40.50.12230">
    <property type="match status" value="1"/>
</dbReference>
<dbReference type="Proteomes" id="UP000246078">
    <property type="component" value="Unassembled WGS sequence"/>
</dbReference>
<dbReference type="GO" id="GO:0004479">
    <property type="term" value="F:methionyl-tRNA formyltransferase activity"/>
    <property type="evidence" value="ECO:0007669"/>
    <property type="project" value="TreeGrafter"/>
</dbReference>
<name>A0A2V2WBH5_TRYCR</name>
<dbReference type="VEuPathDB" id="TriTrypDB:TCDM_06664"/>
<dbReference type="InterPro" id="IPR002376">
    <property type="entry name" value="Formyl_transf_N"/>
</dbReference>
<dbReference type="VEuPathDB" id="TriTrypDB:ECC02_007047"/>
<dbReference type="VEuPathDB" id="TriTrypDB:Tc_MARK_2815"/>
<dbReference type="VEuPathDB" id="TriTrypDB:BCY84_18246"/>
<dbReference type="SUPFAM" id="SSF53328">
    <property type="entry name" value="Formyltransferase"/>
    <property type="match status" value="1"/>
</dbReference>
<sequence>MQDRCHQSLSLHVQRCLLKHCPSMALGRLPLVRRCGFAPHCCSFVSLRHCYTTPVTAATGSRGESKSACHAAESGVPKTPSIIFFGGDIVSLVALKMLREQLECIWAAEATTTPNVGSSPAGKPCLTKTAEGKQQLVVVCPFLPADPSDIFQHHHRQYPVARYCVEHAIPLLPVDHPTSLARSGTLRHILCPWNAGEQSTGAAKDKKGEAEGEYILGQPLEAFDVAVVVSFRYFLPKKLLERLPRTVNLHPSLLPRYRGASPIFAPLLRGDDAGGTSLIKLSLDRPLMDSGDILWQQSVPIPHDMTIREYLPLVTKLGATGLCECLFGEPSASVPAPDLHRVGSAADAVTEASVTRACDWPRTFDARWASAWPQNYDVHFTRDPYHAPVLTKDRVIIRWHAMTAEEAYGTWRAFVGGEYHTPTVNATLDKGATPVREQLLERLRTRAAREMKKKSRIHQQCDDGVATIRGTDERESDLGSLLERVGATKEKFVGTEKPEVMTSTAEVFHHHHPFQQHLLVGCTFTDALHPRDIPTAVVQELQQLEEGRVAVRVQAGSQEHQQQQQHCVDVRIEPGSAYFPRKVEDMCAVKCREGWFVWRAAALKGSTAQSAGLLRKGMAMKTGVLYTAIFVESATGEKERPAVRG</sequence>
<dbReference type="VEuPathDB" id="TriTrypDB:TcBrA4_0102750"/>
<dbReference type="InterPro" id="IPR036477">
    <property type="entry name" value="Formyl_transf_N_sf"/>
</dbReference>
<dbReference type="Pfam" id="PF00551">
    <property type="entry name" value="Formyl_trans_N"/>
    <property type="match status" value="1"/>
</dbReference>
<reference evidence="2 3" key="1">
    <citation type="journal article" date="2018" name="Microb. Genom.">
        <title>Expanding an expanded genome: long-read sequencing of Trypanosoma cruzi.</title>
        <authorList>
            <person name="Berna L."/>
            <person name="Rodriguez M."/>
            <person name="Chiribao M.L."/>
            <person name="Parodi-Talice A."/>
            <person name="Pita S."/>
            <person name="Rijo G."/>
            <person name="Alvarez-Valin F."/>
            <person name="Robello C."/>
        </authorList>
    </citation>
    <scope>NUCLEOTIDE SEQUENCE [LARGE SCALE GENOMIC DNA]</scope>
    <source>
        <strain evidence="2 3">TCC</strain>
    </source>
</reference>
<feature type="domain" description="Formyl transferase N-terminal" evidence="1">
    <location>
        <begin position="222"/>
        <end position="322"/>
    </location>
</feature>
<dbReference type="OMA" id="KDPFHAP"/>
<dbReference type="VEuPathDB" id="TriTrypDB:C4B63_9g517"/>
<organism evidence="2 3">
    <name type="scientific">Trypanosoma cruzi</name>
    <dbReference type="NCBI Taxonomy" id="5693"/>
    <lineage>
        <taxon>Eukaryota</taxon>
        <taxon>Discoba</taxon>
        <taxon>Euglenozoa</taxon>
        <taxon>Kinetoplastea</taxon>
        <taxon>Metakinetoplastina</taxon>
        <taxon>Trypanosomatida</taxon>
        <taxon>Trypanosomatidae</taxon>
        <taxon>Trypanosoma</taxon>
        <taxon>Schizotrypanum</taxon>
    </lineage>
</organism>
<evidence type="ECO:0000313" key="3">
    <source>
        <dbReference type="Proteomes" id="UP000246078"/>
    </source>
</evidence>
<dbReference type="OrthoDB" id="10268103at2759"/>
<evidence type="ECO:0000259" key="1">
    <source>
        <dbReference type="Pfam" id="PF00551"/>
    </source>
</evidence>
<dbReference type="VEuPathDB" id="TriTrypDB:TcCL_ESM06541"/>
<dbReference type="VEuPathDB" id="TriTrypDB:TcYC6_0051620"/>